<dbReference type="SMART" id="SM00346">
    <property type="entry name" value="HTH_ICLR"/>
    <property type="match status" value="1"/>
</dbReference>
<dbReference type="GO" id="GO:0045892">
    <property type="term" value="P:negative regulation of DNA-templated transcription"/>
    <property type="evidence" value="ECO:0007669"/>
    <property type="project" value="TreeGrafter"/>
</dbReference>
<feature type="region of interest" description="Disordered" evidence="4">
    <location>
        <begin position="1"/>
        <end position="28"/>
    </location>
</feature>
<dbReference type="EMBL" id="QEYD01000010">
    <property type="protein sequence ID" value="PWE27514.1"/>
    <property type="molecule type" value="Genomic_DNA"/>
</dbReference>
<dbReference type="InterPro" id="IPR014757">
    <property type="entry name" value="Tscrpt_reg_IclR_C"/>
</dbReference>
<dbReference type="Pfam" id="PF01614">
    <property type="entry name" value="IclR_C"/>
    <property type="match status" value="1"/>
</dbReference>
<dbReference type="InterPro" id="IPR050707">
    <property type="entry name" value="HTH_MetabolicPath_Reg"/>
</dbReference>
<dbReference type="PROSITE" id="PS51077">
    <property type="entry name" value="HTH_ICLR"/>
    <property type="match status" value="1"/>
</dbReference>
<dbReference type="PANTHER" id="PTHR30136:SF24">
    <property type="entry name" value="HTH-TYPE TRANSCRIPTIONAL REPRESSOR ALLR"/>
    <property type="match status" value="1"/>
</dbReference>
<proteinExistence type="predicted"/>
<dbReference type="Gene3D" id="1.10.10.10">
    <property type="entry name" value="Winged helix-like DNA-binding domain superfamily/Winged helix DNA-binding domain"/>
    <property type="match status" value="1"/>
</dbReference>
<dbReference type="SUPFAM" id="SSF46785">
    <property type="entry name" value="Winged helix' DNA-binding domain"/>
    <property type="match status" value="1"/>
</dbReference>
<accession>A0A2U2C6U8</accession>
<organism evidence="7 8">
    <name type="scientific">Pararhodobacter marinus</name>
    <dbReference type="NCBI Taxonomy" id="2184063"/>
    <lineage>
        <taxon>Bacteria</taxon>
        <taxon>Pseudomonadati</taxon>
        <taxon>Pseudomonadota</taxon>
        <taxon>Alphaproteobacteria</taxon>
        <taxon>Rhodobacterales</taxon>
        <taxon>Paracoccaceae</taxon>
        <taxon>Pararhodobacter</taxon>
    </lineage>
</organism>
<dbReference type="GO" id="GO:0003677">
    <property type="term" value="F:DNA binding"/>
    <property type="evidence" value="ECO:0007669"/>
    <property type="project" value="UniProtKB-KW"/>
</dbReference>
<name>A0A2U2C6U8_9RHOB</name>
<dbReference type="RefSeq" id="WP_109534326.1">
    <property type="nucleotide sequence ID" value="NZ_QEYD01000010.1"/>
</dbReference>
<dbReference type="GeneID" id="94366365"/>
<evidence type="ECO:0000256" key="4">
    <source>
        <dbReference type="SAM" id="MobiDB-lite"/>
    </source>
</evidence>
<evidence type="ECO:0000256" key="2">
    <source>
        <dbReference type="ARBA" id="ARBA00023125"/>
    </source>
</evidence>
<dbReference type="Pfam" id="PF09339">
    <property type="entry name" value="HTH_IclR"/>
    <property type="match status" value="1"/>
</dbReference>
<keyword evidence="1" id="KW-0805">Transcription regulation</keyword>
<evidence type="ECO:0000259" key="6">
    <source>
        <dbReference type="PROSITE" id="PS51078"/>
    </source>
</evidence>
<dbReference type="SUPFAM" id="SSF55781">
    <property type="entry name" value="GAF domain-like"/>
    <property type="match status" value="1"/>
</dbReference>
<dbReference type="InterPro" id="IPR029016">
    <property type="entry name" value="GAF-like_dom_sf"/>
</dbReference>
<dbReference type="Gene3D" id="3.30.450.40">
    <property type="match status" value="1"/>
</dbReference>
<dbReference type="InterPro" id="IPR005471">
    <property type="entry name" value="Tscrpt_reg_IclR_N"/>
</dbReference>
<dbReference type="PROSITE" id="PS51078">
    <property type="entry name" value="ICLR_ED"/>
    <property type="match status" value="1"/>
</dbReference>
<protein>
    <submittedName>
        <fullName evidence="7">IclR family transcriptional regulator</fullName>
    </submittedName>
</protein>
<evidence type="ECO:0000256" key="3">
    <source>
        <dbReference type="ARBA" id="ARBA00023163"/>
    </source>
</evidence>
<gene>
    <name evidence="7" type="ORF">C4N9_15825</name>
</gene>
<evidence type="ECO:0000313" key="8">
    <source>
        <dbReference type="Proteomes" id="UP000244940"/>
    </source>
</evidence>
<dbReference type="GO" id="GO:0003700">
    <property type="term" value="F:DNA-binding transcription factor activity"/>
    <property type="evidence" value="ECO:0007669"/>
    <property type="project" value="TreeGrafter"/>
</dbReference>
<keyword evidence="2" id="KW-0238">DNA-binding</keyword>
<comment type="caution">
    <text evidence="7">The sequence shown here is derived from an EMBL/GenBank/DDBJ whole genome shotgun (WGS) entry which is preliminary data.</text>
</comment>
<dbReference type="InterPro" id="IPR036388">
    <property type="entry name" value="WH-like_DNA-bd_sf"/>
</dbReference>
<keyword evidence="8" id="KW-1185">Reference proteome</keyword>
<dbReference type="Proteomes" id="UP000244940">
    <property type="component" value="Unassembled WGS sequence"/>
</dbReference>
<evidence type="ECO:0000256" key="1">
    <source>
        <dbReference type="ARBA" id="ARBA00023015"/>
    </source>
</evidence>
<dbReference type="InterPro" id="IPR036390">
    <property type="entry name" value="WH_DNA-bd_sf"/>
</dbReference>
<feature type="domain" description="IclR-ED" evidence="6">
    <location>
        <begin position="92"/>
        <end position="274"/>
    </location>
</feature>
<dbReference type="InterPro" id="IPR054844">
    <property type="entry name" value="TransRegBhcR"/>
</dbReference>
<dbReference type="PANTHER" id="PTHR30136">
    <property type="entry name" value="HELIX-TURN-HELIX TRANSCRIPTIONAL REGULATOR, ICLR FAMILY"/>
    <property type="match status" value="1"/>
</dbReference>
<reference evidence="7 8" key="1">
    <citation type="submission" date="2018-05" db="EMBL/GenBank/DDBJ databases">
        <title>Pararhodobacter marina sp. nov., isolated from deep-sea water of the Indian Ocean.</title>
        <authorList>
            <person name="Lai Q.Sr."/>
            <person name="Liu X."/>
            <person name="Shao Z."/>
        </authorList>
    </citation>
    <scope>NUCLEOTIDE SEQUENCE [LARGE SCALE GENOMIC DNA]</scope>
    <source>
        <strain evidence="7 8">CIC4N-9</strain>
    </source>
</reference>
<sequence length="281" mass="30845">MESQDNPESRKRRARGRPRDWDDKTSQNTIKSLDRAMEVLEYISARQGMALSTIADEMGQSASTVYRVLVTLEGRDLVEFDAEEQLWHIGPRAFIIGSRFLRRTSLVERARPIMRKLMEATGETANLGMERDGKVLFVSQVETHANIRAFFPPGTLSEMHASGIGKALLAQLDSEILSQRLARGLQAFTPRTLVTQDALMADLALIRARGFAFDDEERNIGMRCIAAPVFGVTGEAVAGISVSGPTSRVTVDAVEGLSRPVMEAARALTQSIGGEPRQALS</sequence>
<dbReference type="AlphaFoldDB" id="A0A2U2C6U8"/>
<feature type="domain" description="HTH iclR-type" evidence="5">
    <location>
        <begin position="30"/>
        <end position="91"/>
    </location>
</feature>
<dbReference type="OrthoDB" id="9807558at2"/>
<keyword evidence="3" id="KW-0804">Transcription</keyword>
<evidence type="ECO:0000259" key="5">
    <source>
        <dbReference type="PROSITE" id="PS51077"/>
    </source>
</evidence>
<evidence type="ECO:0000313" key="7">
    <source>
        <dbReference type="EMBL" id="PWE27514.1"/>
    </source>
</evidence>
<dbReference type="NCBIfam" id="NF045644">
    <property type="entry name" value="TransRegBhcR"/>
    <property type="match status" value="1"/>
</dbReference>